<feature type="region of interest" description="Disordered" evidence="1">
    <location>
        <begin position="464"/>
        <end position="561"/>
    </location>
</feature>
<sequence length="586" mass="62866">MSDAGLRRSGQSDVAEGRTKDAEHATQEADTDISAVGAEADGPARDKKNKKFRGYRPVSEVGGRMQPGYYTMLLVTAFMSVTMALGICVLVLMPVSGGSLSASSIDGLISCLRRSEVQETLLGLEGIIAGLTVTLAALSWVRKSRPDDPRYWRAWLNDVFDDARREEISLAMMMVLAALFGAVAWLYLVGVWPTGGVEEPTYGGFVCGAVLVVVAGLVGFLPYVQVSGESGRLRAYAETLQGLVAFARWWMAVSDEAGDCGDSGESSGTRVREWLPVSIACGLLAAAVVVVVMILSGAGGLQGMVMMIGAFVVNAITGTFAVYSTIPCIPGVIMWKRGARLNMWVVFAVGSLIAFMYNLLLLVVAIVSIRGESVGGLQKIALAVLLAPVPWEIVLAVYLSRGYRIPLLRRVGARTVRNKRASLQRSCRYYFAADSEPDAGINDEDMTVIADILLPRRSVLVLPSGERSCSDSSAGGREGLREEPVARKHGKSKSMPRGSSSRWRQRVDFCEPAGGSDETGSGAGVAGRRMKDRSSKKNPGSGPADFDRSEPQPDARGRVNARDYIEQLFEITLSTACTYRPGPDAP</sequence>
<feature type="transmembrane region" description="Helical" evidence="2">
    <location>
        <begin position="122"/>
        <end position="141"/>
    </location>
</feature>
<dbReference type="EMBL" id="LK995540">
    <property type="protein sequence ID" value="CED92370.1"/>
    <property type="molecule type" value="Genomic_DNA"/>
</dbReference>
<organism evidence="3">
    <name type="scientific">Actinomyces succiniciruminis</name>
    <dbReference type="NCBI Taxonomy" id="1522002"/>
    <lineage>
        <taxon>Bacteria</taxon>
        <taxon>Bacillati</taxon>
        <taxon>Actinomycetota</taxon>
        <taxon>Actinomycetes</taxon>
        <taxon>Actinomycetales</taxon>
        <taxon>Actinomycetaceae</taxon>
        <taxon>Actinomyces</taxon>
    </lineage>
</organism>
<feature type="transmembrane region" description="Helical" evidence="2">
    <location>
        <begin position="344"/>
        <end position="368"/>
    </location>
</feature>
<evidence type="ECO:0000256" key="1">
    <source>
        <dbReference type="SAM" id="MobiDB-lite"/>
    </source>
</evidence>
<dbReference type="AlphaFoldDB" id="A0A1L7RQ40"/>
<feature type="transmembrane region" description="Helical" evidence="2">
    <location>
        <begin position="202"/>
        <end position="224"/>
    </location>
</feature>
<feature type="transmembrane region" description="Helical" evidence="2">
    <location>
        <begin position="380"/>
        <end position="400"/>
    </location>
</feature>
<keyword evidence="2" id="KW-0812">Transmembrane</keyword>
<keyword evidence="2" id="KW-1133">Transmembrane helix</keyword>
<accession>A0A1L7RQ40</accession>
<keyword evidence="2" id="KW-0472">Membrane</keyword>
<protein>
    <submittedName>
        <fullName evidence="3">Uncharacterized protein</fullName>
    </submittedName>
</protein>
<feature type="transmembrane region" description="Helical" evidence="2">
    <location>
        <begin position="274"/>
        <end position="295"/>
    </location>
</feature>
<feature type="compositionally biased region" description="Basic and acidic residues" evidence="1">
    <location>
        <begin position="15"/>
        <end position="27"/>
    </location>
</feature>
<feature type="transmembrane region" description="Helical" evidence="2">
    <location>
        <begin position="170"/>
        <end position="190"/>
    </location>
</feature>
<reference evidence="3" key="1">
    <citation type="submission" date="2014-07" db="EMBL/GenBank/DDBJ databases">
        <authorList>
            <person name="Zhang J.E."/>
            <person name="Yang H."/>
            <person name="Guo J."/>
            <person name="Deng Z."/>
            <person name="Luo H."/>
            <person name="Luo M."/>
            <person name="Zhao B."/>
        </authorList>
    </citation>
    <scope>NUCLEOTIDE SEQUENCE</scope>
    <source>
        <strain evidence="3">AM4</strain>
    </source>
</reference>
<feature type="transmembrane region" description="Helical" evidence="2">
    <location>
        <begin position="69"/>
        <end position="93"/>
    </location>
</feature>
<gene>
    <name evidence="3" type="ORF">AAM4_2538</name>
</gene>
<feature type="region of interest" description="Disordered" evidence="1">
    <location>
        <begin position="1"/>
        <end position="51"/>
    </location>
</feature>
<proteinExistence type="predicted"/>
<feature type="transmembrane region" description="Helical" evidence="2">
    <location>
        <begin position="301"/>
        <end position="323"/>
    </location>
</feature>
<feature type="compositionally biased region" description="Basic and acidic residues" evidence="1">
    <location>
        <begin position="545"/>
        <end position="561"/>
    </location>
</feature>
<evidence type="ECO:0000313" key="3">
    <source>
        <dbReference type="EMBL" id="CED92370.1"/>
    </source>
</evidence>
<evidence type="ECO:0000256" key="2">
    <source>
        <dbReference type="SAM" id="Phobius"/>
    </source>
</evidence>
<name>A0A1L7RQ40_9ACTO</name>